<dbReference type="SUPFAM" id="SSF46689">
    <property type="entry name" value="Homeodomain-like"/>
    <property type="match status" value="1"/>
</dbReference>
<feature type="domain" description="HTH rpiR-type" evidence="4">
    <location>
        <begin position="5"/>
        <end position="80"/>
    </location>
</feature>
<dbReference type="CDD" id="cd05013">
    <property type="entry name" value="SIS_RpiR"/>
    <property type="match status" value="1"/>
</dbReference>
<keyword evidence="3" id="KW-0804">Transcription</keyword>
<dbReference type="PROSITE" id="PS51071">
    <property type="entry name" value="HTH_RPIR"/>
    <property type="match status" value="1"/>
</dbReference>
<dbReference type="GO" id="GO:0097367">
    <property type="term" value="F:carbohydrate derivative binding"/>
    <property type="evidence" value="ECO:0007669"/>
    <property type="project" value="InterPro"/>
</dbReference>
<dbReference type="EMBL" id="AJAS01000002">
    <property type="protein sequence ID" value="EOI06818.1"/>
    <property type="molecule type" value="Genomic_DNA"/>
</dbReference>
<dbReference type="GO" id="GO:0003700">
    <property type="term" value="F:DNA-binding transcription factor activity"/>
    <property type="evidence" value="ECO:0007669"/>
    <property type="project" value="InterPro"/>
</dbReference>
<dbReference type="EMBL" id="ASWB01000004">
    <property type="protein sequence ID" value="EOT65161.1"/>
    <property type="molecule type" value="Genomic_DNA"/>
</dbReference>
<dbReference type="GO" id="GO:0003677">
    <property type="term" value="F:DNA binding"/>
    <property type="evidence" value="ECO:0007669"/>
    <property type="project" value="UniProtKB-KW"/>
</dbReference>
<dbReference type="InterPro" id="IPR047640">
    <property type="entry name" value="RpiR-like"/>
</dbReference>
<proteinExistence type="predicted"/>
<dbReference type="InterPro" id="IPR036388">
    <property type="entry name" value="WH-like_DNA-bd_sf"/>
</dbReference>
<dbReference type="InterPro" id="IPR009057">
    <property type="entry name" value="Homeodomain-like_sf"/>
</dbReference>
<feature type="domain" description="SIS" evidence="5">
    <location>
        <begin position="115"/>
        <end position="250"/>
    </location>
</feature>
<dbReference type="Proteomes" id="UP000014157">
    <property type="component" value="Unassembled WGS sequence"/>
</dbReference>
<keyword evidence="9" id="KW-1185">Reference proteome</keyword>
<dbReference type="eggNOG" id="COG1737">
    <property type="taxonomic scope" value="Bacteria"/>
</dbReference>
<dbReference type="HOGENOM" id="CLU_055769_4_3_9"/>
<reference evidence="7 9" key="2">
    <citation type="submission" date="2013-03" db="EMBL/GenBank/DDBJ databases">
        <title>The Genome Sequence of Enterococcus moraviensis BAA-383 (PacBio/Illumina hybrid assembly).</title>
        <authorList>
            <consortium name="The Broad Institute Genomics Platform"/>
            <consortium name="The Broad Institute Genome Sequencing Center for Infectious Disease"/>
            <person name="Earl A."/>
            <person name="Russ C."/>
            <person name="Gilmore M."/>
            <person name="Surin D."/>
            <person name="Walker B."/>
            <person name="Young S."/>
            <person name="Zeng Q."/>
            <person name="Gargeya S."/>
            <person name="Fitzgerald M."/>
            <person name="Haas B."/>
            <person name="Abouelleil A."/>
            <person name="Allen A.W."/>
            <person name="Alvarado L."/>
            <person name="Arachchi H.M."/>
            <person name="Berlin A.M."/>
            <person name="Chapman S.B."/>
            <person name="Gainer-Dewar J."/>
            <person name="Goldberg J."/>
            <person name="Griggs A."/>
            <person name="Gujja S."/>
            <person name="Hansen M."/>
            <person name="Howarth C."/>
            <person name="Imamovic A."/>
            <person name="Ireland A."/>
            <person name="Larimer J."/>
            <person name="McCowan C."/>
            <person name="Murphy C."/>
            <person name="Pearson M."/>
            <person name="Poon T.W."/>
            <person name="Priest M."/>
            <person name="Roberts A."/>
            <person name="Saif S."/>
            <person name="Shea T."/>
            <person name="Sisk P."/>
            <person name="Sykes S."/>
            <person name="Wortman J."/>
            <person name="Nusbaum C."/>
            <person name="Birren B."/>
        </authorList>
    </citation>
    <scope>NUCLEOTIDE SEQUENCE [LARGE SCALE GENOMIC DNA]</scope>
    <source>
        <strain evidence="7 9">ATCC BAA-383</strain>
    </source>
</reference>
<dbReference type="PATRIC" id="fig|1158609.3.peg.147"/>
<evidence type="ECO:0000259" key="5">
    <source>
        <dbReference type="PROSITE" id="PS51464"/>
    </source>
</evidence>
<protein>
    <recommendedName>
        <fullName evidence="10">Phosphosugar-binding transcriptional regulator</fullName>
    </recommendedName>
</protein>
<evidence type="ECO:0000313" key="7">
    <source>
        <dbReference type="EMBL" id="EOT65161.1"/>
    </source>
</evidence>
<evidence type="ECO:0000256" key="3">
    <source>
        <dbReference type="ARBA" id="ARBA00023163"/>
    </source>
</evidence>
<sequence>MVFTSDIYKDIHLNYERLSDTERKVVDFILKSDDVDKLKLKDIKDVLYVSNATIIRACKKLNHPTFNSLKSAFVKSEKEKSTYPLEVDFSYILDGIKKETLATLELIDEKNVDQICNCLIEARRIFCVGLDGSSQVASEFNRKLKSMDIWTNNYSDQSLVDCIPYISTDQDVVIIFSLSGQIDDINENMLKVKRKGTTIIAVTNVTANKLKLISTHVLVTYNDPDDRRTLYSRLMLHALSTVIYEKLRTKVPSFE</sequence>
<evidence type="ECO:0000256" key="2">
    <source>
        <dbReference type="ARBA" id="ARBA00023125"/>
    </source>
</evidence>
<dbReference type="AlphaFoldDB" id="R2TI02"/>
<evidence type="ECO:0000313" key="9">
    <source>
        <dbReference type="Proteomes" id="UP000014157"/>
    </source>
</evidence>
<dbReference type="InterPro" id="IPR001347">
    <property type="entry name" value="SIS_dom"/>
</dbReference>
<dbReference type="RefSeq" id="WP_010763583.1">
    <property type="nucleotide sequence ID" value="NZ_ASWB01000004.1"/>
</dbReference>
<accession>R2TI02</accession>
<dbReference type="PANTHER" id="PTHR30514:SF21">
    <property type="entry name" value="RPIR-FAMILY TRANSCRIPTIONAL REGULATOR"/>
    <property type="match status" value="1"/>
</dbReference>
<evidence type="ECO:0008006" key="10">
    <source>
        <dbReference type="Google" id="ProtNLM"/>
    </source>
</evidence>
<dbReference type="SUPFAM" id="SSF53697">
    <property type="entry name" value="SIS domain"/>
    <property type="match status" value="1"/>
</dbReference>
<dbReference type="PANTHER" id="PTHR30514">
    <property type="entry name" value="GLUCOKINASE"/>
    <property type="match status" value="1"/>
</dbReference>
<name>R2TI02_9ENTE</name>
<evidence type="ECO:0000313" key="8">
    <source>
        <dbReference type="Proteomes" id="UP000013781"/>
    </source>
</evidence>
<organism evidence="6 8">
    <name type="scientific">Enterococcus moraviensis ATCC BAA-383</name>
    <dbReference type="NCBI Taxonomy" id="1158609"/>
    <lineage>
        <taxon>Bacteria</taxon>
        <taxon>Bacillati</taxon>
        <taxon>Bacillota</taxon>
        <taxon>Bacilli</taxon>
        <taxon>Lactobacillales</taxon>
        <taxon>Enterococcaceae</taxon>
        <taxon>Enterococcus</taxon>
    </lineage>
</organism>
<dbReference type="Gene3D" id="3.40.50.10490">
    <property type="entry name" value="Glucose-6-phosphate isomerase like protein, domain 1"/>
    <property type="match status" value="1"/>
</dbReference>
<reference evidence="6 8" key="1">
    <citation type="submission" date="2013-02" db="EMBL/GenBank/DDBJ databases">
        <title>The Genome Sequence of Enterococcus moraviensis BAA-383.</title>
        <authorList>
            <consortium name="The Broad Institute Genome Sequencing Platform"/>
            <consortium name="The Broad Institute Genome Sequencing Center for Infectious Disease"/>
            <person name="Earl A.M."/>
            <person name="Gilmore M.S."/>
            <person name="Lebreton F."/>
            <person name="Walker B."/>
            <person name="Young S.K."/>
            <person name="Zeng Q."/>
            <person name="Gargeya S."/>
            <person name="Fitzgerald M."/>
            <person name="Haas B."/>
            <person name="Abouelleil A."/>
            <person name="Alvarado L."/>
            <person name="Arachchi H.M."/>
            <person name="Berlin A.M."/>
            <person name="Chapman S.B."/>
            <person name="Dewar J."/>
            <person name="Goldberg J."/>
            <person name="Griggs A."/>
            <person name="Gujja S."/>
            <person name="Hansen M."/>
            <person name="Howarth C."/>
            <person name="Imamovic A."/>
            <person name="Larimer J."/>
            <person name="McCowan C."/>
            <person name="Murphy C."/>
            <person name="Neiman D."/>
            <person name="Pearson M."/>
            <person name="Priest M."/>
            <person name="Roberts A."/>
            <person name="Saif S."/>
            <person name="Shea T."/>
            <person name="Sisk P."/>
            <person name="Sykes S."/>
            <person name="Wortman J."/>
            <person name="Nusbaum C."/>
            <person name="Birren B."/>
        </authorList>
    </citation>
    <scope>NUCLEOTIDE SEQUENCE [LARGE SCALE GENOMIC DNA]</scope>
    <source>
        <strain evidence="6 8">ATCC BAA-383</strain>
    </source>
</reference>
<dbReference type="STRING" id="155617.RV09_GL000896"/>
<evidence type="ECO:0000256" key="1">
    <source>
        <dbReference type="ARBA" id="ARBA00023015"/>
    </source>
</evidence>
<evidence type="ECO:0000313" key="6">
    <source>
        <dbReference type="EMBL" id="EOI06818.1"/>
    </source>
</evidence>
<dbReference type="Proteomes" id="UP000013781">
    <property type="component" value="Unassembled WGS sequence"/>
</dbReference>
<dbReference type="PROSITE" id="PS51464">
    <property type="entry name" value="SIS"/>
    <property type="match status" value="1"/>
</dbReference>
<dbReference type="Gene3D" id="1.10.10.10">
    <property type="entry name" value="Winged helix-like DNA-binding domain superfamily/Winged helix DNA-binding domain"/>
    <property type="match status" value="1"/>
</dbReference>
<comment type="caution">
    <text evidence="6">The sequence shown here is derived from an EMBL/GenBank/DDBJ whole genome shotgun (WGS) entry which is preliminary data.</text>
</comment>
<evidence type="ECO:0000259" key="4">
    <source>
        <dbReference type="PROSITE" id="PS51071"/>
    </source>
</evidence>
<keyword evidence="1" id="KW-0805">Transcription regulation</keyword>
<dbReference type="GO" id="GO:1901135">
    <property type="term" value="P:carbohydrate derivative metabolic process"/>
    <property type="evidence" value="ECO:0007669"/>
    <property type="project" value="InterPro"/>
</dbReference>
<dbReference type="Pfam" id="PF01418">
    <property type="entry name" value="HTH_6"/>
    <property type="match status" value="1"/>
</dbReference>
<dbReference type="InterPro" id="IPR035472">
    <property type="entry name" value="RpiR-like_SIS"/>
</dbReference>
<dbReference type="OrthoDB" id="3684496at2"/>
<gene>
    <name evidence="7" type="ORF">I586_02895</name>
    <name evidence="6" type="ORF">UAY_00160</name>
</gene>
<dbReference type="Pfam" id="PF01380">
    <property type="entry name" value="SIS"/>
    <property type="match status" value="1"/>
</dbReference>
<keyword evidence="2" id="KW-0238">DNA-binding</keyword>
<dbReference type="InterPro" id="IPR046348">
    <property type="entry name" value="SIS_dom_sf"/>
</dbReference>
<dbReference type="InterPro" id="IPR000281">
    <property type="entry name" value="HTH_RpiR"/>
</dbReference>